<keyword evidence="7 15" id="KW-0812">Transmembrane</keyword>
<gene>
    <name evidence="16" type="primary">ND6</name>
</gene>
<evidence type="ECO:0000256" key="13">
    <source>
        <dbReference type="ARBA" id="ARBA00023136"/>
    </source>
</evidence>
<dbReference type="EC" id="7.1.1.2" evidence="3 15"/>
<evidence type="ECO:0000313" key="16">
    <source>
        <dbReference type="EMBL" id="QTA72575.1"/>
    </source>
</evidence>
<dbReference type="GO" id="GO:0031966">
    <property type="term" value="C:mitochondrial membrane"/>
    <property type="evidence" value="ECO:0007669"/>
    <property type="project" value="UniProtKB-SubCell"/>
</dbReference>
<sequence>MMYLVDFFVVCLIVGLIGVASNPSTYYGAGSLVMSAGVGCGVLVMMGYSFVSIVLLLIYLGGMLVVFAYSVALAWDLFPKAWGDWSVGFYFGAYLVLSVFLVKKFGDGWLVGIGIDGADSCGLSVVRADLGGVSLLYHLGGGGLLICGWALLVSLLVVLELTRGLVRGGLRAV</sequence>
<feature type="transmembrane region" description="Helical" evidence="15">
    <location>
        <begin position="135"/>
        <end position="159"/>
    </location>
</feature>
<dbReference type="PANTHER" id="PTHR11435">
    <property type="entry name" value="NADH UBIQUINONE OXIDOREDUCTASE SUBUNIT ND6"/>
    <property type="match status" value="1"/>
</dbReference>
<dbReference type="EMBL" id="MW496114">
    <property type="protein sequence ID" value="QTA72575.1"/>
    <property type="molecule type" value="Genomic_DNA"/>
</dbReference>
<keyword evidence="5 15" id="KW-0813">Transport</keyword>
<evidence type="ECO:0000256" key="9">
    <source>
        <dbReference type="ARBA" id="ARBA00022982"/>
    </source>
</evidence>
<reference evidence="16" key="1">
    <citation type="journal article" name="Sci. Rep.">
        <title>Mitogenome analyses elucidate the evolutionary relationships of a probable Eocene wet tropics relic in the xerophile lizard genus Acanthodactylus.</title>
        <authorList>
            <person name="Kirchhof S."/>
            <person name="Lyra M.L."/>
            <person name="Rodriguez A."/>
            <person name="Ineich I."/>
            <person name="Muller J."/>
            <person name="Rodel M.O."/>
            <person name="Trape J.F."/>
            <person name="Vences M."/>
            <person name="Boissinot S."/>
        </authorList>
    </citation>
    <scope>NUCLEOTIDE SEQUENCE</scope>
</reference>
<evidence type="ECO:0000256" key="3">
    <source>
        <dbReference type="ARBA" id="ARBA00012944"/>
    </source>
</evidence>
<evidence type="ECO:0000256" key="11">
    <source>
        <dbReference type="ARBA" id="ARBA00023027"/>
    </source>
</evidence>
<evidence type="ECO:0000256" key="10">
    <source>
        <dbReference type="ARBA" id="ARBA00022989"/>
    </source>
</evidence>
<dbReference type="GeneID" id="69228503"/>
<evidence type="ECO:0000256" key="12">
    <source>
        <dbReference type="ARBA" id="ARBA00023128"/>
    </source>
</evidence>
<keyword evidence="13 15" id="KW-0472">Membrane</keyword>
<protein>
    <recommendedName>
        <fullName evidence="4 15">NADH-ubiquinone oxidoreductase chain 6</fullName>
        <ecNumber evidence="3 15">7.1.1.2</ecNumber>
    </recommendedName>
</protein>
<comment type="function">
    <text evidence="15">Core subunit of the mitochondrial membrane respiratory chain NADH dehydrogenase (Complex I) which catalyzes electron transfer from NADH through the respiratory chain, using ubiquinone as an electron acceptor. Essential for the catalytic activity and assembly of complex I.</text>
</comment>
<geneLocation type="mitochondrion" evidence="16"/>
<name>A0A8A3WLU0_9SAUR</name>
<evidence type="ECO:0000256" key="2">
    <source>
        <dbReference type="ARBA" id="ARBA00005698"/>
    </source>
</evidence>
<dbReference type="RefSeq" id="YP_010234422.1">
    <property type="nucleotide sequence ID" value="NC_059774.1"/>
</dbReference>
<dbReference type="GO" id="GO:0008137">
    <property type="term" value="F:NADH dehydrogenase (ubiquinone) activity"/>
    <property type="evidence" value="ECO:0007669"/>
    <property type="project" value="UniProtKB-UniRule"/>
</dbReference>
<evidence type="ECO:0000256" key="1">
    <source>
        <dbReference type="ARBA" id="ARBA00004225"/>
    </source>
</evidence>
<feature type="transmembrane region" description="Helical" evidence="15">
    <location>
        <begin position="45"/>
        <end position="69"/>
    </location>
</feature>
<comment type="catalytic activity">
    <reaction evidence="14 15">
        <text>a ubiquinone + NADH + 5 H(+)(in) = a ubiquinol + NAD(+) + 4 H(+)(out)</text>
        <dbReference type="Rhea" id="RHEA:29091"/>
        <dbReference type="Rhea" id="RHEA-COMP:9565"/>
        <dbReference type="Rhea" id="RHEA-COMP:9566"/>
        <dbReference type="ChEBI" id="CHEBI:15378"/>
        <dbReference type="ChEBI" id="CHEBI:16389"/>
        <dbReference type="ChEBI" id="CHEBI:17976"/>
        <dbReference type="ChEBI" id="CHEBI:57540"/>
        <dbReference type="ChEBI" id="CHEBI:57945"/>
        <dbReference type="EC" id="7.1.1.2"/>
    </reaction>
</comment>
<dbReference type="Pfam" id="PF00499">
    <property type="entry name" value="Oxidored_q3"/>
    <property type="match status" value="1"/>
</dbReference>
<evidence type="ECO:0000256" key="8">
    <source>
        <dbReference type="ARBA" id="ARBA00022967"/>
    </source>
</evidence>
<keyword evidence="10 15" id="KW-1133">Transmembrane helix</keyword>
<keyword evidence="8 15" id="KW-1278">Translocase</keyword>
<keyword evidence="6 15" id="KW-0679">Respiratory chain</keyword>
<keyword evidence="9 15" id="KW-0249">Electron transport</keyword>
<accession>A0A8A3WLU0</accession>
<evidence type="ECO:0000256" key="15">
    <source>
        <dbReference type="RuleBase" id="RU004430"/>
    </source>
</evidence>
<organism evidence="16">
    <name type="scientific">Mesalina olivieri</name>
    <dbReference type="NCBI Taxonomy" id="162270"/>
    <lineage>
        <taxon>Eukaryota</taxon>
        <taxon>Metazoa</taxon>
        <taxon>Chordata</taxon>
        <taxon>Craniata</taxon>
        <taxon>Vertebrata</taxon>
        <taxon>Euteleostomi</taxon>
        <taxon>Lepidosauria</taxon>
        <taxon>Squamata</taxon>
        <taxon>Bifurcata</taxon>
        <taxon>Unidentata</taxon>
        <taxon>Episquamata</taxon>
        <taxon>Laterata</taxon>
        <taxon>Lacertibaenia</taxon>
        <taxon>Lacertidae</taxon>
        <taxon>Mesalina</taxon>
    </lineage>
</organism>
<dbReference type="CTD" id="4541"/>
<dbReference type="PANTHER" id="PTHR11435:SF1">
    <property type="entry name" value="NADH-UBIQUINONE OXIDOREDUCTASE CHAIN 6"/>
    <property type="match status" value="1"/>
</dbReference>
<dbReference type="InterPro" id="IPR001457">
    <property type="entry name" value="NADH_UbQ/plastoQ_OxRdtase_su6"/>
</dbReference>
<keyword evidence="15" id="KW-0830">Ubiquinone</keyword>
<evidence type="ECO:0000256" key="7">
    <source>
        <dbReference type="ARBA" id="ARBA00022692"/>
    </source>
</evidence>
<evidence type="ECO:0000256" key="5">
    <source>
        <dbReference type="ARBA" id="ARBA00022448"/>
    </source>
</evidence>
<dbReference type="InterPro" id="IPR050269">
    <property type="entry name" value="ComplexI_Subunit6"/>
</dbReference>
<proteinExistence type="inferred from homology"/>
<dbReference type="AlphaFoldDB" id="A0A8A3WLU0"/>
<evidence type="ECO:0000256" key="6">
    <source>
        <dbReference type="ARBA" id="ARBA00022660"/>
    </source>
</evidence>
<keyword evidence="11 15" id="KW-0520">NAD</keyword>
<comment type="subcellular location">
    <subcellularLocation>
        <location evidence="1 15">Mitochondrion membrane</location>
        <topology evidence="1 15">Multi-pass membrane protein</topology>
    </subcellularLocation>
</comment>
<feature type="transmembrane region" description="Helical" evidence="15">
    <location>
        <begin position="81"/>
        <end position="102"/>
    </location>
</feature>
<comment type="similarity">
    <text evidence="2 15">Belongs to the complex I subunit 6 family.</text>
</comment>
<evidence type="ECO:0000256" key="4">
    <source>
        <dbReference type="ARBA" id="ARBA00021095"/>
    </source>
</evidence>
<keyword evidence="12 15" id="KW-0496">Mitochondrion</keyword>
<evidence type="ECO:0000256" key="14">
    <source>
        <dbReference type="ARBA" id="ARBA00049551"/>
    </source>
</evidence>